<dbReference type="GO" id="GO:0016614">
    <property type="term" value="F:oxidoreductase activity, acting on CH-OH group of donors"/>
    <property type="evidence" value="ECO:0007669"/>
    <property type="project" value="InterPro"/>
</dbReference>
<dbReference type="PANTHER" id="PTHR11552:SF147">
    <property type="entry name" value="CHOLINE DEHYDROGENASE, MITOCHONDRIAL"/>
    <property type="match status" value="1"/>
</dbReference>
<evidence type="ECO:0000256" key="6">
    <source>
        <dbReference type="RuleBase" id="RU003968"/>
    </source>
</evidence>
<dbReference type="SUPFAM" id="SSF54373">
    <property type="entry name" value="FAD-linked reductases, C-terminal domain"/>
    <property type="match status" value="1"/>
</dbReference>
<evidence type="ECO:0000256" key="1">
    <source>
        <dbReference type="ARBA" id="ARBA00001974"/>
    </source>
</evidence>
<keyword evidence="4 5" id="KW-0274">FAD</keyword>
<comment type="similarity">
    <text evidence="2 6">Belongs to the GMC oxidoreductase family.</text>
</comment>
<dbReference type="PANTHER" id="PTHR11552">
    <property type="entry name" value="GLUCOSE-METHANOL-CHOLINE GMC OXIDOREDUCTASE"/>
    <property type="match status" value="1"/>
</dbReference>
<evidence type="ECO:0000313" key="9">
    <source>
        <dbReference type="Proteomes" id="UP000091820"/>
    </source>
</evidence>
<dbReference type="PROSITE" id="PS00623">
    <property type="entry name" value="GMC_OXRED_1"/>
    <property type="match status" value="1"/>
</dbReference>
<dbReference type="InterPro" id="IPR012132">
    <property type="entry name" value="GMC_OxRdtase"/>
</dbReference>
<keyword evidence="3 6" id="KW-0285">Flavoprotein</keyword>
<dbReference type="Gene3D" id="3.30.560.10">
    <property type="entry name" value="Glucose Oxidase, domain 3"/>
    <property type="match status" value="1"/>
</dbReference>
<reference evidence="9" key="1">
    <citation type="submission" date="2014-03" db="EMBL/GenBank/DDBJ databases">
        <authorList>
            <person name="Aksoy S."/>
            <person name="Warren W."/>
            <person name="Wilson R.K."/>
        </authorList>
    </citation>
    <scope>NUCLEOTIDE SEQUENCE [LARGE SCALE GENOMIC DNA]</scope>
    <source>
        <strain evidence="9">IAEA</strain>
    </source>
</reference>
<accession>A0A1A9WGI4</accession>
<evidence type="ECO:0000259" key="7">
    <source>
        <dbReference type="PROSITE" id="PS00623"/>
    </source>
</evidence>
<dbReference type="InterPro" id="IPR007867">
    <property type="entry name" value="GMC_OxRtase_C"/>
</dbReference>
<dbReference type="InterPro" id="IPR036188">
    <property type="entry name" value="FAD/NAD-bd_sf"/>
</dbReference>
<feature type="binding site" evidence="5">
    <location>
        <position position="276"/>
    </location>
    <ligand>
        <name>FAD</name>
        <dbReference type="ChEBI" id="CHEBI:57692"/>
    </ligand>
</feature>
<dbReference type="STRING" id="37001.A0A1A9WGI4"/>
<dbReference type="PIRSF" id="PIRSF000137">
    <property type="entry name" value="Alcohol_oxidase"/>
    <property type="match status" value="1"/>
</dbReference>
<dbReference type="SUPFAM" id="SSF51905">
    <property type="entry name" value="FAD/NAD(P)-binding domain"/>
    <property type="match status" value="1"/>
</dbReference>
<comment type="cofactor">
    <cofactor evidence="1 5">
        <name>FAD</name>
        <dbReference type="ChEBI" id="CHEBI:57692"/>
    </cofactor>
</comment>
<dbReference type="InterPro" id="IPR000172">
    <property type="entry name" value="GMC_OxRdtase_N"/>
</dbReference>
<feature type="domain" description="Glucose-methanol-choline oxidoreductase N-terminal" evidence="7">
    <location>
        <begin position="141"/>
        <end position="164"/>
    </location>
</feature>
<sequence length="632" mass="71606">MDALNLLAPNNTLCTQPNVGIVNTMVSMLVQALLTAQCQISSDNYWPKDYGDEALESGIEKYDFVVIGAGSAGSVVASRLSENPEWSVLVLEAGGNPPIESQIPRLFPGVQHSNYTYNYFLEPNERYCLATKDKRCYWPRGKSIGGSGAINAMLYIRGNRQDYDQWLTNGNTGWGFDDVWPYFEKSTRPTGNSTHPQGYVTLNEYPVYEKDIFSMIYNGAEELGVPKVDDFTEGNYLGYAIVKSTVRNGERMSTGKSYLGKVAERPNLKVIKNAQVTRLHFDTNQKRVTLVEYMLRDKHLMTVEVHKEVILSAGTIDSAKLLMLSGVGPRSLLQSLEIPVKHDLPIGKNLQDHIYVPVFWRSYENLAESINESQILDSIYQYLIHRRGPLSTTGTASLTAFLKTDSDESIELYPDIEIHHVTINRGDFIGLNIYLKNVAIAERYHPYFREIVEKSHLVTMDIILAKPISKGVLKLKSSNYQDKPIIDANYLSSSEEIDTLLKGLNHSMRLEKTNAFRNSRSQIAHIPIEECDKYEFKSRDYWKCYIKYFTSTVYHHVGTVKMAPRDDSTGCVDHHLKLHGVDNLRVVDASIMPTIPSCNTNAPTIMIAERASDFIKAKWLKNFEHFNNHNEL</sequence>
<name>A0A1A9WGI4_9MUSC</name>
<dbReference type="AlphaFoldDB" id="A0A1A9WGI4"/>
<evidence type="ECO:0000256" key="4">
    <source>
        <dbReference type="ARBA" id="ARBA00022827"/>
    </source>
</evidence>
<dbReference type="Gene3D" id="3.50.50.60">
    <property type="entry name" value="FAD/NAD(P)-binding domain"/>
    <property type="match status" value="1"/>
</dbReference>
<reference evidence="8" key="2">
    <citation type="submission" date="2020-05" db="UniProtKB">
        <authorList>
            <consortium name="EnsemblMetazoa"/>
        </authorList>
    </citation>
    <scope>IDENTIFICATION</scope>
    <source>
        <strain evidence="8">IAEA</strain>
    </source>
</reference>
<dbReference type="VEuPathDB" id="VectorBase:GBRI018884"/>
<dbReference type="Proteomes" id="UP000091820">
    <property type="component" value="Unassembled WGS sequence"/>
</dbReference>
<protein>
    <recommendedName>
        <fullName evidence="7">Glucose-methanol-choline oxidoreductase N-terminal domain-containing protein</fullName>
    </recommendedName>
</protein>
<proteinExistence type="inferred from homology"/>
<organism evidence="8 9">
    <name type="scientific">Glossina brevipalpis</name>
    <dbReference type="NCBI Taxonomy" id="37001"/>
    <lineage>
        <taxon>Eukaryota</taxon>
        <taxon>Metazoa</taxon>
        <taxon>Ecdysozoa</taxon>
        <taxon>Arthropoda</taxon>
        <taxon>Hexapoda</taxon>
        <taxon>Insecta</taxon>
        <taxon>Pterygota</taxon>
        <taxon>Neoptera</taxon>
        <taxon>Endopterygota</taxon>
        <taxon>Diptera</taxon>
        <taxon>Brachycera</taxon>
        <taxon>Muscomorpha</taxon>
        <taxon>Hippoboscoidea</taxon>
        <taxon>Glossinidae</taxon>
        <taxon>Glossina</taxon>
    </lineage>
</organism>
<evidence type="ECO:0000256" key="3">
    <source>
        <dbReference type="ARBA" id="ARBA00022630"/>
    </source>
</evidence>
<evidence type="ECO:0000256" key="2">
    <source>
        <dbReference type="ARBA" id="ARBA00010790"/>
    </source>
</evidence>
<dbReference type="GO" id="GO:0050660">
    <property type="term" value="F:flavin adenine dinucleotide binding"/>
    <property type="evidence" value="ECO:0007669"/>
    <property type="project" value="InterPro"/>
</dbReference>
<evidence type="ECO:0000256" key="5">
    <source>
        <dbReference type="PIRSR" id="PIRSR000137-2"/>
    </source>
</evidence>
<dbReference type="Pfam" id="PF00732">
    <property type="entry name" value="GMC_oxred_N"/>
    <property type="match status" value="1"/>
</dbReference>
<evidence type="ECO:0000313" key="8">
    <source>
        <dbReference type="EnsemblMetazoa" id="GBRI018884-PA"/>
    </source>
</evidence>
<keyword evidence="9" id="KW-1185">Reference proteome</keyword>
<dbReference type="Pfam" id="PF05199">
    <property type="entry name" value="GMC_oxred_C"/>
    <property type="match status" value="1"/>
</dbReference>
<dbReference type="EnsemblMetazoa" id="GBRI018884-RA">
    <property type="protein sequence ID" value="GBRI018884-PA"/>
    <property type="gene ID" value="GBRI018884"/>
</dbReference>